<accession>A0AAU8LZA6</accession>
<reference evidence="2" key="1">
    <citation type="journal article" date="2024" name="Syst. Appl. Microbiol.">
        <title>First single-strain enrichments of Electrothrix cable bacteria, description of E. aestuarii sp. nov. and E. rattekaaiensis sp. nov., and proposal of a cable bacteria taxonomy following the rules of the SeqCode.</title>
        <authorList>
            <person name="Plum-Jensen L.E."/>
            <person name="Schramm A."/>
            <person name="Marshall I.P.G."/>
        </authorList>
    </citation>
    <scope>NUCLEOTIDE SEQUENCE</scope>
    <source>
        <strain evidence="2">Rat1</strain>
    </source>
</reference>
<dbReference type="KEGG" id="eaj:Q3M24_07085"/>
<evidence type="ECO:0000259" key="1">
    <source>
        <dbReference type="Pfam" id="PF10047"/>
    </source>
</evidence>
<dbReference type="InterPro" id="IPR018739">
    <property type="entry name" value="DUF2281"/>
</dbReference>
<sequence>MTIAERIYQQSRDLPEAQAQSVLDFIEFLREKLRRNKVRQQEAADMSEFDQFGTVYDGTFDRDACYDRPVLR</sequence>
<name>A0AAU8LZA6_9BACT</name>
<dbReference type="EMBL" id="CP159373">
    <property type="protein sequence ID" value="XCN74504.1"/>
    <property type="molecule type" value="Genomic_DNA"/>
</dbReference>
<evidence type="ECO:0000313" key="2">
    <source>
        <dbReference type="EMBL" id="XCN74504.1"/>
    </source>
</evidence>
<protein>
    <submittedName>
        <fullName evidence="2">DUF2281 domain-containing protein</fullName>
    </submittedName>
</protein>
<proteinExistence type="predicted"/>
<organism evidence="2">
    <name type="scientific">Candidatus Electrothrix aestuarii</name>
    <dbReference type="NCBI Taxonomy" id="3062594"/>
    <lineage>
        <taxon>Bacteria</taxon>
        <taxon>Pseudomonadati</taxon>
        <taxon>Thermodesulfobacteriota</taxon>
        <taxon>Desulfobulbia</taxon>
        <taxon>Desulfobulbales</taxon>
        <taxon>Desulfobulbaceae</taxon>
        <taxon>Candidatus Electrothrix</taxon>
    </lineage>
</organism>
<reference evidence="2" key="2">
    <citation type="submission" date="2024-06" db="EMBL/GenBank/DDBJ databases">
        <authorList>
            <person name="Plum-Jensen L.E."/>
            <person name="Schramm A."/>
            <person name="Marshall I.P.G."/>
        </authorList>
    </citation>
    <scope>NUCLEOTIDE SEQUENCE</scope>
    <source>
        <strain evidence="2">Rat1</strain>
    </source>
</reference>
<dbReference type="AlphaFoldDB" id="A0AAU8LZA6"/>
<gene>
    <name evidence="2" type="ORF">Q3M24_07085</name>
</gene>
<dbReference type="Pfam" id="PF10047">
    <property type="entry name" value="DUF2281"/>
    <property type="match status" value="1"/>
</dbReference>
<feature type="domain" description="DUF2281" evidence="1">
    <location>
        <begin position="6"/>
        <end position="55"/>
    </location>
</feature>